<sequence>MKAPDCFDGTQPFKVRSFIKSCQLIIHNDQANFSEDKRFIYTTSFLIFRAEKCIEHYLYNPENQEQIYLLSNWELFKCKLLNLFGDPNSLRQAEEELDGLRIKEGAHVTPYIDCLRGLVSIIGDWGKRAFMKHYRKRLASRILHQLEFYP</sequence>
<organism evidence="1 2">
    <name type="scientific">Austropuccinia psidii MF-1</name>
    <dbReference type="NCBI Taxonomy" id="1389203"/>
    <lineage>
        <taxon>Eukaryota</taxon>
        <taxon>Fungi</taxon>
        <taxon>Dikarya</taxon>
        <taxon>Basidiomycota</taxon>
        <taxon>Pucciniomycotina</taxon>
        <taxon>Pucciniomycetes</taxon>
        <taxon>Pucciniales</taxon>
        <taxon>Sphaerophragmiaceae</taxon>
        <taxon>Austropuccinia</taxon>
    </lineage>
</organism>
<name>A0A9Q3HRR8_9BASI</name>
<dbReference type="OrthoDB" id="3363185at2759"/>
<evidence type="ECO:0000313" key="2">
    <source>
        <dbReference type="Proteomes" id="UP000765509"/>
    </source>
</evidence>
<gene>
    <name evidence="1" type="ORF">O181_055111</name>
</gene>
<evidence type="ECO:0008006" key="3">
    <source>
        <dbReference type="Google" id="ProtNLM"/>
    </source>
</evidence>
<evidence type="ECO:0000313" key="1">
    <source>
        <dbReference type="EMBL" id="MBW0515396.1"/>
    </source>
</evidence>
<accession>A0A9Q3HRR8</accession>
<dbReference type="Proteomes" id="UP000765509">
    <property type="component" value="Unassembled WGS sequence"/>
</dbReference>
<dbReference type="AlphaFoldDB" id="A0A9Q3HRR8"/>
<proteinExistence type="predicted"/>
<protein>
    <recommendedName>
        <fullName evidence="3">Retrotransposon gag domain-containing protein</fullName>
    </recommendedName>
</protein>
<dbReference type="EMBL" id="AVOT02024610">
    <property type="protein sequence ID" value="MBW0515396.1"/>
    <property type="molecule type" value="Genomic_DNA"/>
</dbReference>
<comment type="caution">
    <text evidence="1">The sequence shown here is derived from an EMBL/GenBank/DDBJ whole genome shotgun (WGS) entry which is preliminary data.</text>
</comment>
<keyword evidence="2" id="KW-1185">Reference proteome</keyword>
<reference evidence="1" key="1">
    <citation type="submission" date="2021-03" db="EMBL/GenBank/DDBJ databases">
        <title>Draft genome sequence of rust myrtle Austropuccinia psidii MF-1, a brazilian biotype.</title>
        <authorList>
            <person name="Quecine M.C."/>
            <person name="Pachon D.M.R."/>
            <person name="Bonatelli M.L."/>
            <person name="Correr F.H."/>
            <person name="Franceschini L.M."/>
            <person name="Leite T.F."/>
            <person name="Margarido G.R.A."/>
            <person name="Almeida C.A."/>
            <person name="Ferrarezi J.A."/>
            <person name="Labate C.A."/>
        </authorList>
    </citation>
    <scope>NUCLEOTIDE SEQUENCE</scope>
    <source>
        <strain evidence="1">MF-1</strain>
    </source>
</reference>